<keyword evidence="4" id="KW-0808">Transferase</keyword>
<keyword evidence="7 10" id="KW-0833">Ubl conjugation pathway</keyword>
<protein>
    <recommendedName>
        <fullName evidence="10">E3 ubiquitin-protein ligase</fullName>
        <ecNumber evidence="10">2.3.2.27</ecNumber>
    </recommendedName>
</protein>
<evidence type="ECO:0000256" key="3">
    <source>
        <dbReference type="ARBA" id="ARBA00009119"/>
    </source>
</evidence>
<sequence length="534" mass="61705">MAAAINLSMSSGGSISKDKMNKSCAVVSTVLTPPEDILNKLKCNKCENVLSVLPVYSLPSGKNICGRCVDIDTEGTFNQLYETVLQFLAFPCMNQQFGCMEIICGQKMFAHESKCAYRRINCPIFKKTSCDWIGEIDSLLEHFESNHTQNLLTEPTFEINFIHNYEEISLLPYAESLFLVKQHGSVEDKRFWCSIQTIFTNEHEEFEYFITLTNSSKGISTEFSRKKAISLNDSDGIEVKFDEIQCQLQYPSTVIASISIIEVVNDLPAKPNEVQNYLSESNLEMLKIIECPVCFEYMVPPIYQCAGGHSICGDCKNKVQQCPTCEKSFGETQNYAVESFTSFLKYPCKNFEKGCEYLSPAKEIRKHEKMCKYGEYQCPTYSYTSCKWTGMKDNIWRHCKDYHCDNIVEAPLISIPFIQEDEDSEDEDYFILKFLKNIFILHWEYNENKMFNWTVQLVGPPEYCKNYYFDLDIIDRSGRNLRIFMRCPCESFTDKESAFAKDKSFLFLTFDQVKSLINEVFCFKISIYKNCDEN</sequence>
<dbReference type="GO" id="GO:0061630">
    <property type="term" value="F:ubiquitin protein ligase activity"/>
    <property type="evidence" value="ECO:0007669"/>
    <property type="project" value="UniProtKB-EC"/>
</dbReference>
<dbReference type="SUPFAM" id="SSF49599">
    <property type="entry name" value="TRAF domain-like"/>
    <property type="match status" value="2"/>
</dbReference>
<dbReference type="PANTHER" id="PTHR45877:SF2">
    <property type="entry name" value="E3 UBIQUITIN-PROTEIN LIGASE SINA-RELATED"/>
    <property type="match status" value="1"/>
</dbReference>
<keyword evidence="6 9" id="KW-0863">Zinc-finger</keyword>
<evidence type="ECO:0000256" key="9">
    <source>
        <dbReference type="PROSITE-ProRule" id="PRU00455"/>
    </source>
</evidence>
<dbReference type="SUPFAM" id="SSF57850">
    <property type="entry name" value="RING/U-box"/>
    <property type="match status" value="1"/>
</dbReference>
<dbReference type="Proteomes" id="UP001431783">
    <property type="component" value="Unassembled WGS sequence"/>
</dbReference>
<dbReference type="Pfam" id="PF21362">
    <property type="entry name" value="Sina_RING"/>
    <property type="match status" value="1"/>
</dbReference>
<dbReference type="InterPro" id="IPR004162">
    <property type="entry name" value="SINA-like_animal"/>
</dbReference>
<evidence type="ECO:0000256" key="5">
    <source>
        <dbReference type="ARBA" id="ARBA00022723"/>
    </source>
</evidence>
<evidence type="ECO:0000259" key="12">
    <source>
        <dbReference type="PROSITE" id="PS51081"/>
    </source>
</evidence>
<name>A0AAW1UKJ3_9CUCU</name>
<keyword evidence="14" id="KW-1185">Reference proteome</keyword>
<dbReference type="GO" id="GO:0043161">
    <property type="term" value="P:proteasome-mediated ubiquitin-dependent protein catabolic process"/>
    <property type="evidence" value="ECO:0007669"/>
    <property type="project" value="TreeGrafter"/>
</dbReference>
<dbReference type="InterPro" id="IPR001841">
    <property type="entry name" value="Znf_RING"/>
</dbReference>
<dbReference type="InterPro" id="IPR013010">
    <property type="entry name" value="Znf_SIAH"/>
</dbReference>
<dbReference type="InterPro" id="IPR049548">
    <property type="entry name" value="Sina-like_RING"/>
</dbReference>
<gene>
    <name evidence="13" type="ORF">WA026_014407</name>
</gene>
<dbReference type="GO" id="GO:0005737">
    <property type="term" value="C:cytoplasm"/>
    <property type="evidence" value="ECO:0007669"/>
    <property type="project" value="InterPro"/>
</dbReference>
<dbReference type="PANTHER" id="PTHR45877">
    <property type="entry name" value="E3 UBIQUITIN-PROTEIN LIGASE SIAH2"/>
    <property type="match status" value="1"/>
</dbReference>
<comment type="domain">
    <text evidence="10">The RING-type zinc finger domain is essential for ubiquitin ligase activity.</text>
</comment>
<evidence type="ECO:0000256" key="1">
    <source>
        <dbReference type="ARBA" id="ARBA00000900"/>
    </source>
</evidence>
<organism evidence="13 14">
    <name type="scientific">Henosepilachna vigintioctopunctata</name>
    <dbReference type="NCBI Taxonomy" id="420089"/>
    <lineage>
        <taxon>Eukaryota</taxon>
        <taxon>Metazoa</taxon>
        <taxon>Ecdysozoa</taxon>
        <taxon>Arthropoda</taxon>
        <taxon>Hexapoda</taxon>
        <taxon>Insecta</taxon>
        <taxon>Pterygota</taxon>
        <taxon>Neoptera</taxon>
        <taxon>Endopterygota</taxon>
        <taxon>Coleoptera</taxon>
        <taxon>Polyphaga</taxon>
        <taxon>Cucujiformia</taxon>
        <taxon>Coccinelloidea</taxon>
        <taxon>Coccinellidae</taxon>
        <taxon>Epilachninae</taxon>
        <taxon>Epilachnini</taxon>
        <taxon>Henosepilachna</taxon>
    </lineage>
</organism>
<dbReference type="Gene3D" id="3.30.40.10">
    <property type="entry name" value="Zinc/RING finger domain, C3HC4 (zinc finger)"/>
    <property type="match status" value="3"/>
</dbReference>
<dbReference type="GO" id="GO:0008270">
    <property type="term" value="F:zinc ion binding"/>
    <property type="evidence" value="ECO:0007669"/>
    <property type="project" value="UniProtKB-KW"/>
</dbReference>
<evidence type="ECO:0000313" key="14">
    <source>
        <dbReference type="Proteomes" id="UP001431783"/>
    </source>
</evidence>
<dbReference type="EC" id="2.3.2.27" evidence="10"/>
<reference evidence="13 14" key="1">
    <citation type="submission" date="2023-03" db="EMBL/GenBank/DDBJ databases">
        <title>Genome insight into feeding habits of ladybird beetles.</title>
        <authorList>
            <person name="Li H.-S."/>
            <person name="Huang Y.-H."/>
            <person name="Pang H."/>
        </authorList>
    </citation>
    <scope>NUCLEOTIDE SEQUENCE [LARGE SCALE GENOMIC DNA]</scope>
    <source>
        <strain evidence="13">SYSU_2023b</strain>
        <tissue evidence="13">Whole body</tissue>
    </source>
</reference>
<evidence type="ECO:0000256" key="7">
    <source>
        <dbReference type="ARBA" id="ARBA00022786"/>
    </source>
</evidence>
<proteinExistence type="inferred from homology"/>
<dbReference type="Pfam" id="PF21361">
    <property type="entry name" value="Sina_ZnF"/>
    <property type="match status" value="2"/>
</dbReference>
<dbReference type="EMBL" id="JARQZJ010000067">
    <property type="protein sequence ID" value="KAK9881062.1"/>
    <property type="molecule type" value="Genomic_DNA"/>
</dbReference>
<dbReference type="InterPro" id="IPR013083">
    <property type="entry name" value="Znf_RING/FYVE/PHD"/>
</dbReference>
<feature type="domain" description="RING-type" evidence="11">
    <location>
        <begin position="291"/>
        <end position="326"/>
    </location>
</feature>
<dbReference type="PROSITE" id="PS51081">
    <property type="entry name" value="ZF_SIAH"/>
    <property type="match status" value="2"/>
</dbReference>
<evidence type="ECO:0000259" key="11">
    <source>
        <dbReference type="PROSITE" id="PS50089"/>
    </source>
</evidence>
<keyword evidence="5 10" id="KW-0479">Metal-binding</keyword>
<feature type="domain" description="SIAH-type" evidence="12">
    <location>
        <begin position="343"/>
        <end position="404"/>
    </location>
</feature>
<comment type="caution">
    <text evidence="13">The sequence shown here is derived from an EMBL/GenBank/DDBJ whole genome shotgun (WGS) entry which is preliminary data.</text>
</comment>
<evidence type="ECO:0000256" key="2">
    <source>
        <dbReference type="ARBA" id="ARBA00004906"/>
    </source>
</evidence>
<dbReference type="AlphaFoldDB" id="A0AAW1UKJ3"/>
<dbReference type="FunFam" id="3.30.40.10:FF:000041">
    <property type="entry name" value="E3 ubiquitin-protein ligase SINAT3"/>
    <property type="match status" value="2"/>
</dbReference>
<dbReference type="PROSITE" id="PS50089">
    <property type="entry name" value="ZF_RING_2"/>
    <property type="match status" value="1"/>
</dbReference>
<comment type="pathway">
    <text evidence="2 10">Protein modification; protein ubiquitination.</text>
</comment>
<evidence type="ECO:0000256" key="4">
    <source>
        <dbReference type="ARBA" id="ARBA00022679"/>
    </source>
</evidence>
<evidence type="ECO:0000313" key="13">
    <source>
        <dbReference type="EMBL" id="KAK9881062.1"/>
    </source>
</evidence>
<comment type="similarity">
    <text evidence="3 10">Belongs to the SINA (Seven in absentia) family.</text>
</comment>
<dbReference type="InterPro" id="IPR018121">
    <property type="entry name" value="7-in-absentia-prot_TRAF-dom"/>
</dbReference>
<comment type="catalytic activity">
    <reaction evidence="1 10">
        <text>S-ubiquitinyl-[E2 ubiquitin-conjugating enzyme]-L-cysteine + [acceptor protein]-L-lysine = [E2 ubiquitin-conjugating enzyme]-L-cysteine + N(6)-ubiquitinyl-[acceptor protein]-L-lysine.</text>
        <dbReference type="EC" id="2.3.2.27"/>
    </reaction>
</comment>
<evidence type="ECO:0000256" key="8">
    <source>
        <dbReference type="ARBA" id="ARBA00022833"/>
    </source>
</evidence>
<comment type="function">
    <text evidence="10">E3 ubiquitin-protein ligase that mediates ubiquitination and subsequent proteasomal degradation of target proteins. E3 ubiquitin ligases accept ubiquitin from an E2 ubiquitin-conjugating enzyme in the form of a thioester and then directly transfers the ubiquitin to targeted substrates.</text>
</comment>
<comment type="domain">
    <text evidence="10">The SBD domain (substrate-binding domain) mediates the interaction with substrate proteins. It is related to the TRAF family.</text>
</comment>
<evidence type="ECO:0000256" key="10">
    <source>
        <dbReference type="RuleBase" id="RU201113"/>
    </source>
</evidence>
<feature type="domain" description="SIAH-type" evidence="12">
    <location>
        <begin position="87"/>
        <end position="148"/>
    </location>
</feature>
<keyword evidence="8 10" id="KW-0862">Zinc</keyword>
<evidence type="ECO:0000256" key="6">
    <source>
        <dbReference type="ARBA" id="ARBA00022771"/>
    </source>
</evidence>
<dbReference type="GO" id="GO:0031624">
    <property type="term" value="F:ubiquitin conjugating enzyme binding"/>
    <property type="evidence" value="ECO:0007669"/>
    <property type="project" value="TreeGrafter"/>
</dbReference>
<dbReference type="Pfam" id="PF03145">
    <property type="entry name" value="Sina_TRAF"/>
    <property type="match status" value="1"/>
</dbReference>
<accession>A0AAW1UKJ3</accession>